<evidence type="ECO:0000313" key="2">
    <source>
        <dbReference type="EMBL" id="OLP78190.1"/>
    </source>
</evidence>
<evidence type="ECO:0000256" key="1">
    <source>
        <dbReference type="SAM" id="Coils"/>
    </source>
</evidence>
<feature type="coiled-coil region" evidence="1">
    <location>
        <begin position="417"/>
        <end position="444"/>
    </location>
</feature>
<comment type="caution">
    <text evidence="2">The sequence shown here is derived from an EMBL/GenBank/DDBJ whole genome shotgun (WGS) entry which is preliminary data.</text>
</comment>
<gene>
    <name evidence="2" type="ORF">AK812_SmicGene41665</name>
</gene>
<keyword evidence="1" id="KW-0175">Coiled coil</keyword>
<dbReference type="AlphaFoldDB" id="A0A1Q9C5J8"/>
<protein>
    <submittedName>
        <fullName evidence="2">Uncharacterized protein</fullName>
    </submittedName>
</protein>
<feature type="coiled-coil region" evidence="1">
    <location>
        <begin position="292"/>
        <end position="323"/>
    </location>
</feature>
<sequence length="474" mass="53917">MGGAQEGRDEMRWTRSYKEATVLRKWKTRGRSPVAQVTQEERDRLQEELDDATDRIEYMTEAEERWRDKVAKARIENDRLLQVDLERSSFVSSDREGGLIASLLVGFNLAYDNRTCREFTNYGSNYDARNLRETIAIFKRRRALMSETQTCTRLVNVEKELHKSPRHFEHVLELVVSMLDLALGTLVLELVVSMLDLALGTLVLELVVSTDALDENFVCLLSLTEAVTLVLELVVSTDIFHENFVRLLSPTDAVTLVLELVDDCPAVVKLNRRQDADQMLILMNEWKIYVIKADYERQLEAAEARRRREVEALEEELRKERDHSAALQVGVPSSACNMLQANVNQKTAKLIQALRAWSAIHPAVVLENELGRTRQKLQETTEALTAATERAEIVCKSNSTFILDLDKPGNEFLEPQLVEVTTERDELRSRCEELAAQYEYIKIEAGLDEDSIAKKKAAAKAYEAIGLPYLSLGI</sequence>
<keyword evidence="3" id="KW-1185">Reference proteome</keyword>
<reference evidence="2 3" key="1">
    <citation type="submission" date="2016-02" db="EMBL/GenBank/DDBJ databases">
        <title>Genome analysis of coral dinoflagellate symbionts highlights evolutionary adaptations to a symbiotic lifestyle.</title>
        <authorList>
            <person name="Aranda M."/>
            <person name="Li Y."/>
            <person name="Liew Y.J."/>
            <person name="Baumgarten S."/>
            <person name="Simakov O."/>
            <person name="Wilson M."/>
            <person name="Piel J."/>
            <person name="Ashoor H."/>
            <person name="Bougouffa S."/>
            <person name="Bajic V.B."/>
            <person name="Ryu T."/>
            <person name="Ravasi T."/>
            <person name="Bayer T."/>
            <person name="Micklem G."/>
            <person name="Kim H."/>
            <person name="Bhak J."/>
            <person name="Lajeunesse T.C."/>
            <person name="Voolstra C.R."/>
        </authorList>
    </citation>
    <scope>NUCLEOTIDE SEQUENCE [LARGE SCALE GENOMIC DNA]</scope>
    <source>
        <strain evidence="2 3">CCMP2467</strain>
    </source>
</reference>
<dbReference type="EMBL" id="LSRX01001649">
    <property type="protein sequence ID" value="OLP78190.1"/>
    <property type="molecule type" value="Genomic_DNA"/>
</dbReference>
<accession>A0A1Q9C5J8</accession>
<name>A0A1Q9C5J8_SYMMI</name>
<dbReference type="Proteomes" id="UP000186817">
    <property type="component" value="Unassembled WGS sequence"/>
</dbReference>
<organism evidence="2 3">
    <name type="scientific">Symbiodinium microadriaticum</name>
    <name type="common">Dinoflagellate</name>
    <name type="synonym">Zooxanthella microadriatica</name>
    <dbReference type="NCBI Taxonomy" id="2951"/>
    <lineage>
        <taxon>Eukaryota</taxon>
        <taxon>Sar</taxon>
        <taxon>Alveolata</taxon>
        <taxon>Dinophyceae</taxon>
        <taxon>Suessiales</taxon>
        <taxon>Symbiodiniaceae</taxon>
        <taxon>Symbiodinium</taxon>
    </lineage>
</organism>
<evidence type="ECO:0000313" key="3">
    <source>
        <dbReference type="Proteomes" id="UP000186817"/>
    </source>
</evidence>
<feature type="coiled-coil region" evidence="1">
    <location>
        <begin position="35"/>
        <end position="62"/>
    </location>
</feature>
<proteinExistence type="predicted"/>
<dbReference type="OrthoDB" id="477221at2759"/>
<feature type="coiled-coil region" evidence="1">
    <location>
        <begin position="363"/>
        <end position="390"/>
    </location>
</feature>